<evidence type="ECO:0000313" key="2">
    <source>
        <dbReference type="Proteomes" id="UP001631969"/>
    </source>
</evidence>
<protein>
    <submittedName>
        <fullName evidence="1">DUF1003 domain-containing protein</fullName>
    </submittedName>
</protein>
<dbReference type="Proteomes" id="UP001631969">
    <property type="component" value="Unassembled WGS sequence"/>
</dbReference>
<evidence type="ECO:0000313" key="1">
    <source>
        <dbReference type="EMBL" id="MFM9326860.1"/>
    </source>
</evidence>
<name>A0ACC7NS84_9BACL</name>
<dbReference type="EMBL" id="JBJURJ010000001">
    <property type="protein sequence ID" value="MFM9326860.1"/>
    <property type="molecule type" value="Genomic_DNA"/>
</dbReference>
<sequence>MEEFSGNATSLLLDELDKETQSSPLSHDQIARISKIVEEYNTKIKCRLTEEQEKRTSRSDRLADKVASFGGSWAFIVLFIIFLAVWMIWNSVILFLQFDSPPFILLNLILSCISALQAPFILMSQNRQAARDKQEALLNFAITYKAEKENDEIKNMLRSIERILTQPACGCQQQTRQGGNNHEHK</sequence>
<comment type="caution">
    <text evidence="1">The sequence shown here is derived from an EMBL/GenBank/DDBJ whole genome shotgun (WGS) entry which is preliminary data.</text>
</comment>
<gene>
    <name evidence="1" type="ORF">ACI1P1_00975</name>
</gene>
<organism evidence="1 2">
    <name type="scientific">Paenibacillus mesotrionivorans</name>
    <dbReference type="NCBI Taxonomy" id="3160968"/>
    <lineage>
        <taxon>Bacteria</taxon>
        <taxon>Bacillati</taxon>
        <taxon>Bacillota</taxon>
        <taxon>Bacilli</taxon>
        <taxon>Bacillales</taxon>
        <taxon>Paenibacillaceae</taxon>
        <taxon>Paenibacillus</taxon>
    </lineage>
</organism>
<accession>A0ACC7NS84</accession>
<proteinExistence type="predicted"/>
<keyword evidence="2" id="KW-1185">Reference proteome</keyword>
<reference evidence="1" key="1">
    <citation type="submission" date="2024-12" db="EMBL/GenBank/DDBJ databases">
        <authorList>
            <person name="Wu N."/>
        </authorList>
    </citation>
    <scope>NUCLEOTIDE SEQUENCE</scope>
    <source>
        <strain evidence="1">P15</strain>
    </source>
</reference>